<dbReference type="PROSITE" id="PS51257">
    <property type="entry name" value="PROKAR_LIPOPROTEIN"/>
    <property type="match status" value="1"/>
</dbReference>
<evidence type="ECO:0000313" key="2">
    <source>
        <dbReference type="EMBL" id="TBO61494.1"/>
    </source>
</evidence>
<feature type="chain" id="PRO_5038361703" evidence="1">
    <location>
        <begin position="23"/>
        <end position="133"/>
    </location>
</feature>
<dbReference type="RefSeq" id="WP_131121857.1">
    <property type="nucleotide sequence ID" value="NZ_SIXH01000004.1"/>
</dbReference>
<dbReference type="Proteomes" id="UP000292452">
    <property type="component" value="Unassembled WGS sequence"/>
</dbReference>
<sequence>MRRMILPVLFLAAAVVLTGCGAGGDAESTPTGPPVITATPLPAAKELADRYREAGGAADVYGIRSAKDREGVLVLTVWTHRKTYYKNFDDVATGMASFLTREGVRLHQGYLLNLYGSDGTRLHSYDTTPVHNP</sequence>
<comment type="caution">
    <text evidence="2">The sequence shown here is derived from an EMBL/GenBank/DDBJ whole genome shotgun (WGS) entry which is preliminary data.</text>
</comment>
<gene>
    <name evidence="2" type="ORF">EYS09_00890</name>
</gene>
<protein>
    <submittedName>
        <fullName evidence="2">Uncharacterized protein</fullName>
    </submittedName>
</protein>
<dbReference type="EMBL" id="SIXH01000004">
    <property type="protein sequence ID" value="TBO61494.1"/>
    <property type="molecule type" value="Genomic_DNA"/>
</dbReference>
<dbReference type="AlphaFoldDB" id="A0A4Q9I1C3"/>
<name>A0A4Q9I1C3_STRKA</name>
<reference evidence="2 3" key="1">
    <citation type="submission" date="2019-02" db="EMBL/GenBank/DDBJ databases">
        <title>Draft Genome Sequence of Streptomyces sp. AM-2504, identified by 16S rRNA comparative analysis as a Streptomyces Kasugaensis strain.</title>
        <authorList>
            <person name="Napolioni V."/>
            <person name="Giuliodori A.M."/>
            <person name="Spurio R."/>
            <person name="Fabbretti A."/>
        </authorList>
    </citation>
    <scope>NUCLEOTIDE SEQUENCE [LARGE SCALE GENOMIC DNA]</scope>
    <source>
        <strain evidence="2 3">AM-2504</strain>
    </source>
</reference>
<keyword evidence="3" id="KW-1185">Reference proteome</keyword>
<evidence type="ECO:0000313" key="3">
    <source>
        <dbReference type="Proteomes" id="UP000292452"/>
    </source>
</evidence>
<evidence type="ECO:0000256" key="1">
    <source>
        <dbReference type="SAM" id="SignalP"/>
    </source>
</evidence>
<feature type="signal peptide" evidence="1">
    <location>
        <begin position="1"/>
        <end position="22"/>
    </location>
</feature>
<keyword evidence="1" id="KW-0732">Signal</keyword>
<accession>A0A4Q9I1C3</accession>
<proteinExistence type="predicted"/>
<organism evidence="2 3">
    <name type="scientific">Streptomyces kasugaensis</name>
    <dbReference type="NCBI Taxonomy" id="1946"/>
    <lineage>
        <taxon>Bacteria</taxon>
        <taxon>Bacillati</taxon>
        <taxon>Actinomycetota</taxon>
        <taxon>Actinomycetes</taxon>
        <taxon>Kitasatosporales</taxon>
        <taxon>Streptomycetaceae</taxon>
        <taxon>Streptomyces</taxon>
    </lineage>
</organism>